<evidence type="ECO:0000256" key="1">
    <source>
        <dbReference type="ARBA" id="ARBA00008136"/>
    </source>
</evidence>
<evidence type="ECO:0000256" key="4">
    <source>
        <dbReference type="ARBA" id="ARBA00022801"/>
    </source>
</evidence>
<keyword evidence="7" id="KW-0456">Lyase</keyword>
<evidence type="ECO:0000313" key="9">
    <source>
        <dbReference type="EMBL" id="KAJ7353460.1"/>
    </source>
</evidence>
<keyword evidence="5" id="KW-0190">Covalent protein-DNA linkage</keyword>
<dbReference type="GO" id="GO:0006508">
    <property type="term" value="P:proteolysis"/>
    <property type="evidence" value="ECO:0007669"/>
    <property type="project" value="UniProtKB-KW"/>
</dbReference>
<evidence type="ECO:0000256" key="2">
    <source>
        <dbReference type="ARBA" id="ARBA00022670"/>
    </source>
</evidence>
<comment type="caution">
    <text evidence="9">The sequence shown here is derived from an EMBL/GenBank/DDBJ whole genome shotgun (WGS) entry which is preliminary data.</text>
</comment>
<sequence>MCGRYSLRVDPNEIQQLQGYDASVDEWERADAFVPRYNIAPHTQAPVLRRRAPNDSALVLSSMKWGLVPHYSKFEDKNLNTTNARAENLAGDGGMWASLKGPKRCAVVCQGYYEWLTKGKSKLPHFVKPKDGRLMLMAGLFDSVVLQGETETMWTFTIVTTAANSEFSWLHERQPVILHTPEALAAWLDTSSLKWSSDLVPFLAPTTCALDCYQVPKEVGKVGTESSTFIEPVENRKDGIQALFNKQKQAQAASPKKTPLKRRLSPADDDEIVVLDGPSSSKKKKPHPPDDDDDEIEIVDGPSSPKKSKPTPKKKVIDTPKTSSSQITSFFNKS</sequence>
<keyword evidence="6" id="KW-0238">DNA-binding</keyword>
<feature type="region of interest" description="Disordered" evidence="8">
    <location>
        <begin position="247"/>
        <end position="334"/>
    </location>
</feature>
<dbReference type="EMBL" id="JARIHO010000011">
    <property type="protein sequence ID" value="KAJ7353460.1"/>
    <property type="molecule type" value="Genomic_DNA"/>
</dbReference>
<dbReference type="InterPro" id="IPR036590">
    <property type="entry name" value="SRAP-like"/>
</dbReference>
<gene>
    <name evidence="9" type="ORF">DFH08DRAFT_774505</name>
</gene>
<evidence type="ECO:0000256" key="7">
    <source>
        <dbReference type="ARBA" id="ARBA00023239"/>
    </source>
</evidence>
<evidence type="ECO:0000313" key="10">
    <source>
        <dbReference type="Proteomes" id="UP001218218"/>
    </source>
</evidence>
<evidence type="ECO:0000256" key="5">
    <source>
        <dbReference type="ARBA" id="ARBA00023124"/>
    </source>
</evidence>
<dbReference type="GO" id="GO:0016829">
    <property type="term" value="F:lyase activity"/>
    <property type="evidence" value="ECO:0007669"/>
    <property type="project" value="UniProtKB-KW"/>
</dbReference>
<proteinExistence type="inferred from homology"/>
<keyword evidence="10" id="KW-1185">Reference proteome</keyword>
<evidence type="ECO:0008006" key="11">
    <source>
        <dbReference type="Google" id="ProtNLM"/>
    </source>
</evidence>
<keyword evidence="4" id="KW-0378">Hydrolase</keyword>
<evidence type="ECO:0000256" key="6">
    <source>
        <dbReference type="ARBA" id="ARBA00023125"/>
    </source>
</evidence>
<dbReference type="PANTHER" id="PTHR13604">
    <property type="entry name" value="DC12-RELATED"/>
    <property type="match status" value="1"/>
</dbReference>
<keyword evidence="2" id="KW-0645">Protease</keyword>
<evidence type="ECO:0000256" key="8">
    <source>
        <dbReference type="SAM" id="MobiDB-lite"/>
    </source>
</evidence>
<dbReference type="InterPro" id="IPR003738">
    <property type="entry name" value="SRAP"/>
</dbReference>
<dbReference type="GO" id="GO:0003697">
    <property type="term" value="F:single-stranded DNA binding"/>
    <property type="evidence" value="ECO:0007669"/>
    <property type="project" value="InterPro"/>
</dbReference>
<dbReference type="Proteomes" id="UP001218218">
    <property type="component" value="Unassembled WGS sequence"/>
</dbReference>
<keyword evidence="3" id="KW-0227">DNA damage</keyword>
<feature type="compositionally biased region" description="Polar residues" evidence="8">
    <location>
        <begin position="320"/>
        <end position="334"/>
    </location>
</feature>
<reference evidence="9" key="1">
    <citation type="submission" date="2023-03" db="EMBL/GenBank/DDBJ databases">
        <title>Massive genome expansion in bonnet fungi (Mycena s.s.) driven by repeated elements and novel gene families across ecological guilds.</title>
        <authorList>
            <consortium name="Lawrence Berkeley National Laboratory"/>
            <person name="Harder C.B."/>
            <person name="Miyauchi S."/>
            <person name="Viragh M."/>
            <person name="Kuo A."/>
            <person name="Thoen E."/>
            <person name="Andreopoulos B."/>
            <person name="Lu D."/>
            <person name="Skrede I."/>
            <person name="Drula E."/>
            <person name="Henrissat B."/>
            <person name="Morin E."/>
            <person name="Kohler A."/>
            <person name="Barry K."/>
            <person name="LaButti K."/>
            <person name="Morin E."/>
            <person name="Salamov A."/>
            <person name="Lipzen A."/>
            <person name="Mereny Z."/>
            <person name="Hegedus B."/>
            <person name="Baldrian P."/>
            <person name="Stursova M."/>
            <person name="Weitz H."/>
            <person name="Taylor A."/>
            <person name="Grigoriev I.V."/>
            <person name="Nagy L.G."/>
            <person name="Martin F."/>
            <person name="Kauserud H."/>
        </authorList>
    </citation>
    <scope>NUCLEOTIDE SEQUENCE</scope>
    <source>
        <strain evidence="9">CBHHK002</strain>
    </source>
</reference>
<dbReference type="PANTHER" id="PTHR13604:SF0">
    <property type="entry name" value="ABASIC SITE PROCESSING PROTEIN HMCES"/>
    <property type="match status" value="1"/>
</dbReference>
<dbReference type="Pfam" id="PF02586">
    <property type="entry name" value="SRAP"/>
    <property type="match status" value="1"/>
</dbReference>
<organism evidence="9 10">
    <name type="scientific">Mycena albidolilacea</name>
    <dbReference type="NCBI Taxonomy" id="1033008"/>
    <lineage>
        <taxon>Eukaryota</taxon>
        <taxon>Fungi</taxon>
        <taxon>Dikarya</taxon>
        <taxon>Basidiomycota</taxon>
        <taxon>Agaricomycotina</taxon>
        <taxon>Agaricomycetes</taxon>
        <taxon>Agaricomycetidae</taxon>
        <taxon>Agaricales</taxon>
        <taxon>Marasmiineae</taxon>
        <taxon>Mycenaceae</taxon>
        <taxon>Mycena</taxon>
    </lineage>
</organism>
<dbReference type="Gene3D" id="3.90.1680.10">
    <property type="entry name" value="SOS response associated peptidase-like"/>
    <property type="match status" value="1"/>
</dbReference>
<dbReference type="GO" id="GO:0106300">
    <property type="term" value="P:protein-DNA covalent cross-linking repair"/>
    <property type="evidence" value="ECO:0007669"/>
    <property type="project" value="InterPro"/>
</dbReference>
<dbReference type="GO" id="GO:0008233">
    <property type="term" value="F:peptidase activity"/>
    <property type="evidence" value="ECO:0007669"/>
    <property type="project" value="UniProtKB-KW"/>
</dbReference>
<dbReference type="SUPFAM" id="SSF143081">
    <property type="entry name" value="BB1717-like"/>
    <property type="match status" value="1"/>
</dbReference>
<name>A0AAD7EWU5_9AGAR</name>
<comment type="similarity">
    <text evidence="1">Belongs to the SOS response-associated peptidase family.</text>
</comment>
<dbReference type="AlphaFoldDB" id="A0AAD7EWU5"/>
<accession>A0AAD7EWU5</accession>
<feature type="compositionally biased region" description="Low complexity" evidence="8">
    <location>
        <begin position="247"/>
        <end position="257"/>
    </location>
</feature>
<protein>
    <recommendedName>
        <fullName evidence="11">DUF159-domain-containing protein</fullName>
    </recommendedName>
</protein>
<evidence type="ECO:0000256" key="3">
    <source>
        <dbReference type="ARBA" id="ARBA00022763"/>
    </source>
</evidence>